<dbReference type="VEuPathDB" id="FungiDB:PGTG_18938"/>
<dbReference type="Proteomes" id="UP000008783">
    <property type="component" value="Unassembled WGS sequence"/>
</dbReference>
<name>E3LAE9_PUCGT</name>
<dbReference type="InParanoid" id="E3LAE9"/>
<evidence type="ECO:0000313" key="3">
    <source>
        <dbReference type="Proteomes" id="UP000008783"/>
    </source>
</evidence>
<dbReference type="AlphaFoldDB" id="E3LAE9"/>
<feature type="region of interest" description="Disordered" evidence="1">
    <location>
        <begin position="77"/>
        <end position="101"/>
    </location>
</feature>
<feature type="region of interest" description="Disordered" evidence="1">
    <location>
        <begin position="1"/>
        <end position="26"/>
    </location>
</feature>
<reference evidence="3" key="2">
    <citation type="journal article" date="2011" name="Proc. Natl. Acad. Sci. U.S.A.">
        <title>Obligate biotrophy features unraveled by the genomic analysis of rust fungi.</title>
        <authorList>
            <person name="Duplessis S."/>
            <person name="Cuomo C.A."/>
            <person name="Lin Y.-C."/>
            <person name="Aerts A."/>
            <person name="Tisserant E."/>
            <person name="Veneault-Fourrey C."/>
            <person name="Joly D.L."/>
            <person name="Hacquard S."/>
            <person name="Amselem J."/>
            <person name="Cantarel B.L."/>
            <person name="Chiu R."/>
            <person name="Coutinho P.M."/>
            <person name="Feau N."/>
            <person name="Field M."/>
            <person name="Frey P."/>
            <person name="Gelhaye E."/>
            <person name="Goldberg J."/>
            <person name="Grabherr M.G."/>
            <person name="Kodira C.D."/>
            <person name="Kohler A."/>
            <person name="Kuees U."/>
            <person name="Lindquist E.A."/>
            <person name="Lucas S.M."/>
            <person name="Mago R."/>
            <person name="Mauceli E."/>
            <person name="Morin E."/>
            <person name="Murat C."/>
            <person name="Pangilinan J.L."/>
            <person name="Park R."/>
            <person name="Pearson M."/>
            <person name="Quesneville H."/>
            <person name="Rouhier N."/>
            <person name="Sakthikumar S."/>
            <person name="Salamov A.A."/>
            <person name="Schmutz J."/>
            <person name="Selles B."/>
            <person name="Shapiro H."/>
            <person name="Tanguay P."/>
            <person name="Tuskan G.A."/>
            <person name="Henrissat B."/>
            <person name="Van de Peer Y."/>
            <person name="Rouze P."/>
            <person name="Ellis J.G."/>
            <person name="Dodds P.N."/>
            <person name="Schein J.E."/>
            <person name="Zhong S."/>
            <person name="Hamelin R.C."/>
            <person name="Grigoriev I.V."/>
            <person name="Szabo L.J."/>
            <person name="Martin F."/>
        </authorList>
    </citation>
    <scope>NUCLEOTIDE SEQUENCE [LARGE SCALE GENOMIC DNA]</scope>
    <source>
        <strain evidence="3">CRL 75-36-700-3 / race SCCL</strain>
    </source>
</reference>
<dbReference type="GeneID" id="10543639"/>
<dbReference type="HOGENOM" id="CLU_1046391_0_0_1"/>
<accession>E3LAE9</accession>
<feature type="compositionally biased region" description="Polar residues" evidence="1">
    <location>
        <begin position="78"/>
        <end position="98"/>
    </location>
</feature>
<organism evidence="2 3">
    <name type="scientific">Puccinia graminis f. sp. tritici (strain CRL 75-36-700-3 / race SCCL)</name>
    <name type="common">Black stem rust fungus</name>
    <dbReference type="NCBI Taxonomy" id="418459"/>
    <lineage>
        <taxon>Eukaryota</taxon>
        <taxon>Fungi</taxon>
        <taxon>Dikarya</taxon>
        <taxon>Basidiomycota</taxon>
        <taxon>Pucciniomycotina</taxon>
        <taxon>Pucciniomycetes</taxon>
        <taxon>Pucciniales</taxon>
        <taxon>Pucciniaceae</taxon>
        <taxon>Puccinia</taxon>
    </lineage>
</organism>
<dbReference type="OMA" id="MESKFIH"/>
<gene>
    <name evidence="2" type="ORF">PGTG_18938</name>
</gene>
<evidence type="ECO:0000256" key="1">
    <source>
        <dbReference type="SAM" id="MobiDB-lite"/>
    </source>
</evidence>
<evidence type="ECO:0000313" key="2">
    <source>
        <dbReference type="EMBL" id="EFP93524.1"/>
    </source>
</evidence>
<keyword evidence="3" id="KW-1185">Reference proteome</keyword>
<dbReference type="EMBL" id="DS178396">
    <property type="protein sequence ID" value="EFP93524.1"/>
    <property type="molecule type" value="Genomic_DNA"/>
</dbReference>
<proteinExistence type="predicted"/>
<reference key="1">
    <citation type="submission" date="2007-01" db="EMBL/GenBank/DDBJ databases">
        <title>The Genome Sequence of Puccinia graminis f. sp. tritici Strain CRL 75-36-700-3.</title>
        <authorList>
            <consortium name="The Broad Institute Genome Sequencing Platform"/>
            <person name="Birren B."/>
            <person name="Lander E."/>
            <person name="Galagan J."/>
            <person name="Nusbaum C."/>
            <person name="Devon K."/>
            <person name="Cuomo C."/>
            <person name="Jaffe D."/>
            <person name="Butler J."/>
            <person name="Alvarez P."/>
            <person name="Gnerre S."/>
            <person name="Grabherr M."/>
            <person name="Mauceli E."/>
            <person name="Brockman W."/>
            <person name="Young S."/>
            <person name="LaButti K."/>
            <person name="Sykes S."/>
            <person name="DeCaprio D."/>
            <person name="Crawford M."/>
            <person name="Koehrsen M."/>
            <person name="Engels R."/>
            <person name="Montgomery P."/>
            <person name="Pearson M."/>
            <person name="Howarth C."/>
            <person name="Larson L."/>
            <person name="White J."/>
            <person name="Zeng Q."/>
            <person name="Kodira C."/>
            <person name="Yandava C."/>
            <person name="Alvarado L."/>
            <person name="O'Leary S."/>
            <person name="Szabo L."/>
            <person name="Dean R."/>
            <person name="Schein J."/>
        </authorList>
    </citation>
    <scope>NUCLEOTIDE SEQUENCE</scope>
    <source>
        <strain>CRL 75-36-700-3</strain>
    </source>
</reference>
<feature type="region of interest" description="Disordered" evidence="1">
    <location>
        <begin position="245"/>
        <end position="266"/>
    </location>
</feature>
<sequence length="266" mass="29732">MSYQTSSAHDSAMDTGSSTPSTNAPSTVEITNTLRSLELCIAGLQERTEGAVQPIAELLHKIEEELGNIQEQLAHVTHPSQGSGTTERNAERNATNIFNPPEMPVERITTFNRYIPVFLAERVPAAQVHYIEALNNLSFEDKLIMSSVTIERNELYQDAYLALLQVESELLKESIASGAIAANITNRDSFLYELFHIFNDSPEHKRAQDSVLRLRLKRYRVKEIADTINTFYMATTNEEEAVVRDEEGAVAENESGTVARNEDGDR</sequence>
<dbReference type="RefSeq" id="XP_003337943.1">
    <property type="nucleotide sequence ID" value="XM_003337895.1"/>
</dbReference>
<protein>
    <submittedName>
        <fullName evidence="2">Uncharacterized protein</fullName>
    </submittedName>
</protein>
<dbReference type="KEGG" id="pgr:PGTG_18938"/>
<dbReference type="OrthoDB" id="2516766at2759"/>